<keyword evidence="1" id="KW-0175">Coiled coil</keyword>
<evidence type="ECO:0000256" key="1">
    <source>
        <dbReference type="SAM" id="Coils"/>
    </source>
</evidence>
<gene>
    <name evidence="4" type="ORF">FVW20_03635</name>
</gene>
<proteinExistence type="predicted"/>
<protein>
    <submittedName>
        <fullName evidence="4">Tape measure protein</fullName>
    </submittedName>
</protein>
<reference evidence="4 5" key="1">
    <citation type="submission" date="2019-08" db="EMBL/GenBank/DDBJ databases">
        <authorList>
            <person name="Luo N."/>
        </authorList>
    </citation>
    <scope>NUCLEOTIDE SEQUENCE [LARGE SCALE GENOMIC DNA]</scope>
    <source>
        <strain evidence="4 5">NCIMB 9442</strain>
    </source>
</reference>
<comment type="caution">
    <text evidence="4">The sequence shown here is derived from an EMBL/GenBank/DDBJ whole genome shotgun (WGS) entry which is preliminary data.</text>
</comment>
<feature type="domain" description="Tape measure protein N-terminal" evidence="3">
    <location>
        <begin position="173"/>
        <end position="357"/>
    </location>
</feature>
<accession>A0ABS0J147</accession>
<dbReference type="PANTHER" id="PTHR38812:SF2">
    <property type="entry name" value="MU-LIKE PROPHAGE FLUMU PROTEIN GP42"/>
    <property type="match status" value="1"/>
</dbReference>
<evidence type="ECO:0000313" key="5">
    <source>
        <dbReference type="Proteomes" id="UP001194469"/>
    </source>
</evidence>
<dbReference type="InterPro" id="IPR013491">
    <property type="entry name" value="Tape_meas_N"/>
</dbReference>
<dbReference type="RefSeq" id="WP_196608337.1">
    <property type="nucleotide sequence ID" value="NZ_VRYY01000077.1"/>
</dbReference>
<feature type="coiled-coil region" evidence="1">
    <location>
        <begin position="625"/>
        <end position="656"/>
    </location>
</feature>
<dbReference type="PANTHER" id="PTHR38812">
    <property type="entry name" value="MU-LIKE PROPHAGE FLUMU PROTEIN GP42"/>
    <property type="match status" value="1"/>
</dbReference>
<dbReference type="InterPro" id="IPR053058">
    <property type="entry name" value="Mulikevirus_tape_measure"/>
</dbReference>
<dbReference type="Proteomes" id="UP001194469">
    <property type="component" value="Unassembled WGS sequence"/>
</dbReference>
<sequence>MARKIPGIYVPIRLTYEQLKTDLDRAKALAREQGQAMSDAINGALSPRTMSSGLTRLTSDLATAGRAATASRGAFKGLVDEFGEIASAAGVSRSRMDELAASMVRQSASQAAERAFANIQRSTGASSLQMARLRLELGDTSGALRMAGTAAMAFAPYVAAAGVAAGAAAMATFRAAMEVERLNRAYTTIYGSTTAARQQLQFIYDTTQRLGLEFRSTAESAKTFFASGKGTALEADMNSIFTAVSEAGAALSLSQADMQGIYLAIGQMISKGKVQAEELRGQLGERLPGAFRLAAQAMGLTTAELDKLLEQGRVTADDLLPKLARVLRTEYTGGASEAQKATSGLSTEWERFKASASQTDAMVAGINAVKDALKATSDAMEATARRRAIIAEMQAKGIKGNELIGEGQYGYSQEQIDAYEWRKSAGNRQRDGAFADQTNAAEVLDAALGKARQAANAFLKDTDAAKIQKINDSYSETETAITRVIERLRDAGESTDYWEGKLAEAAKERDRQLSSVGKNEAAAAGRAAAALREVNEALAGITGDEVQAAQLRFSKNFEKWKKDIGSVTPEMERLKAAAEEAFAKGFATIQEYRSARKAFLDQGRDRETELSFLRNEVAVQAGGNLDKSEIDRARALAELENKRRDWEKVGSREEVEKQVALEVERIHLTTAQRNMQVEQQFYQMAAGLLKNREDLQARILDREMSNYRKVVQDKTLLAEVEARKMLEISQAGSDGAKLAFIEYAEAASNAASQWKEATKKALDGMADAITDWAMGAQANIEAVGEAFARMIIKAQVEQNITGPLAKAFGSINWGGLFTASAQGNVFSGPGISAYRNSVVNKPTLFPFAHGIGLMGEAGEEAIMPLGRTSRGDLGVKVAGGTGGMPTKFEVRVINEGGQPVQARRTEMRFDQTAAVMTIWLKGWANNTMGVRDAVASGA</sequence>
<evidence type="ECO:0000259" key="3">
    <source>
        <dbReference type="Pfam" id="PF20155"/>
    </source>
</evidence>
<dbReference type="Pfam" id="PF20155">
    <property type="entry name" value="TMP_3"/>
    <property type="match status" value="1"/>
</dbReference>
<evidence type="ECO:0000259" key="2">
    <source>
        <dbReference type="Pfam" id="PF09718"/>
    </source>
</evidence>
<dbReference type="InterPro" id="IPR006431">
    <property type="entry name" value="Phage_tape_meas_C"/>
</dbReference>
<dbReference type="Pfam" id="PF09718">
    <property type="entry name" value="Tape_meas_lam_C"/>
    <property type="match status" value="1"/>
</dbReference>
<organism evidence="4 5">
    <name type="scientific">Nitratidesulfovibrio oxamicus</name>
    <dbReference type="NCBI Taxonomy" id="32016"/>
    <lineage>
        <taxon>Bacteria</taxon>
        <taxon>Pseudomonadati</taxon>
        <taxon>Thermodesulfobacteriota</taxon>
        <taxon>Desulfovibrionia</taxon>
        <taxon>Desulfovibrionales</taxon>
        <taxon>Desulfovibrionaceae</taxon>
        <taxon>Nitratidesulfovibrio</taxon>
    </lineage>
</organism>
<name>A0ABS0J147_9BACT</name>
<dbReference type="EMBL" id="VRYY01000077">
    <property type="protein sequence ID" value="MBG3876142.1"/>
    <property type="molecule type" value="Genomic_DNA"/>
</dbReference>
<keyword evidence="5" id="KW-1185">Reference proteome</keyword>
<evidence type="ECO:0000313" key="4">
    <source>
        <dbReference type="EMBL" id="MBG3876142.1"/>
    </source>
</evidence>
<feature type="domain" description="Bacteriophage tail tape measure C-terminal" evidence="2">
    <location>
        <begin position="733"/>
        <end position="805"/>
    </location>
</feature>
<dbReference type="NCBIfam" id="TIGR02675">
    <property type="entry name" value="tape_meas_nterm"/>
    <property type="match status" value="1"/>
</dbReference>